<name>A0ABR2Z7W3_9AGAR</name>
<comment type="caution">
    <text evidence="2">The sequence shown here is derived from an EMBL/GenBank/DDBJ whole genome shotgun (WGS) entry which is preliminary data.</text>
</comment>
<feature type="compositionally biased region" description="Basic residues" evidence="1">
    <location>
        <begin position="32"/>
        <end position="44"/>
    </location>
</feature>
<feature type="region of interest" description="Disordered" evidence="1">
    <location>
        <begin position="1"/>
        <end position="272"/>
    </location>
</feature>
<proteinExistence type="predicted"/>
<evidence type="ECO:0000313" key="3">
    <source>
        <dbReference type="Proteomes" id="UP001437256"/>
    </source>
</evidence>
<feature type="compositionally biased region" description="Polar residues" evidence="1">
    <location>
        <begin position="154"/>
        <end position="175"/>
    </location>
</feature>
<feature type="compositionally biased region" description="Basic and acidic residues" evidence="1">
    <location>
        <begin position="1"/>
        <end position="11"/>
    </location>
</feature>
<feature type="compositionally biased region" description="Basic residues" evidence="1">
    <location>
        <begin position="84"/>
        <end position="97"/>
    </location>
</feature>
<dbReference type="EMBL" id="JBBXMP010000741">
    <property type="protein sequence ID" value="KAL0057029.1"/>
    <property type="molecule type" value="Genomic_DNA"/>
</dbReference>
<dbReference type="Proteomes" id="UP001437256">
    <property type="component" value="Unassembled WGS sequence"/>
</dbReference>
<feature type="compositionally biased region" description="Low complexity" evidence="1">
    <location>
        <begin position="196"/>
        <end position="214"/>
    </location>
</feature>
<feature type="compositionally biased region" description="Low complexity" evidence="1">
    <location>
        <begin position="109"/>
        <end position="121"/>
    </location>
</feature>
<sequence length="272" mass="28090">AWREGQDKGIEEGSVIVKVQKTHSDAGTKQGSKGKGKATGKGKAKAIEEDSEDPNNESASEKSDITEAVPPPPVPDVQAGSSSSKKKKRAPPKAKYAKKVDIMTLDSQPSTTSDPATPSTSEIPPPRPQPRRILSERERSSPPAPNAPTMEENAGTTAQGNSMSSDVGGSLSHESGPSDFDIATVNSQLRGVQDLVPADSAPAVATPSTSAPASGRGEKRKEPMPGAHAAGSGDTVPTRPRRARIPTVKQHLGADSHPASCDRGQASEGGDS</sequence>
<keyword evidence="3" id="KW-1185">Reference proteome</keyword>
<reference evidence="2 3" key="1">
    <citation type="submission" date="2024-05" db="EMBL/GenBank/DDBJ databases">
        <title>A draft genome resource for the thread blight pathogen Marasmius tenuissimus strain MS-2.</title>
        <authorList>
            <person name="Yulfo-Soto G.E."/>
            <person name="Baruah I.K."/>
            <person name="Amoako-Attah I."/>
            <person name="Bukari Y."/>
            <person name="Meinhardt L.W."/>
            <person name="Bailey B.A."/>
            <person name="Cohen S.P."/>
        </authorList>
    </citation>
    <scope>NUCLEOTIDE SEQUENCE [LARGE SCALE GENOMIC DNA]</scope>
    <source>
        <strain evidence="2 3">MS-2</strain>
    </source>
</reference>
<evidence type="ECO:0000313" key="2">
    <source>
        <dbReference type="EMBL" id="KAL0057029.1"/>
    </source>
</evidence>
<feature type="non-terminal residue" evidence="2">
    <location>
        <position position="1"/>
    </location>
</feature>
<gene>
    <name evidence="2" type="ORF">AAF712_016350</name>
</gene>
<accession>A0ABR2Z7W3</accession>
<protein>
    <submittedName>
        <fullName evidence="2">Uncharacterized protein</fullName>
    </submittedName>
</protein>
<evidence type="ECO:0000256" key="1">
    <source>
        <dbReference type="SAM" id="MobiDB-lite"/>
    </source>
</evidence>
<organism evidence="2 3">
    <name type="scientific">Marasmius tenuissimus</name>
    <dbReference type="NCBI Taxonomy" id="585030"/>
    <lineage>
        <taxon>Eukaryota</taxon>
        <taxon>Fungi</taxon>
        <taxon>Dikarya</taxon>
        <taxon>Basidiomycota</taxon>
        <taxon>Agaricomycotina</taxon>
        <taxon>Agaricomycetes</taxon>
        <taxon>Agaricomycetidae</taxon>
        <taxon>Agaricales</taxon>
        <taxon>Marasmiineae</taxon>
        <taxon>Marasmiaceae</taxon>
        <taxon>Marasmius</taxon>
    </lineage>
</organism>